<reference evidence="2 3" key="1">
    <citation type="submission" date="2019-12" db="EMBL/GenBank/DDBJ databases">
        <title>Nocardia sp. nov. ET3-3 isolated from soil.</title>
        <authorList>
            <person name="Kanchanasin P."/>
            <person name="Tanasupawat S."/>
            <person name="Yuki M."/>
            <person name="Kudo T."/>
        </authorList>
    </citation>
    <scope>NUCLEOTIDE SEQUENCE [LARGE SCALE GENOMIC DNA]</scope>
    <source>
        <strain evidence="2 3">ET3-3</strain>
    </source>
</reference>
<keyword evidence="3" id="KW-1185">Reference proteome</keyword>
<name>A0A7K1V2D4_9NOCA</name>
<dbReference type="Proteomes" id="UP000466794">
    <property type="component" value="Unassembled WGS sequence"/>
</dbReference>
<dbReference type="PANTHER" id="PTHR41252">
    <property type="entry name" value="BLR2505 PROTEIN"/>
    <property type="match status" value="1"/>
</dbReference>
<dbReference type="Pfam" id="PF12680">
    <property type="entry name" value="SnoaL_2"/>
    <property type="match status" value="1"/>
</dbReference>
<sequence length="143" mass="15453">MTNNPADVVREFYRAIASKDAPALGQLLLDRFASDVVVTWPESLPYGGTIKGATALSALFGRMLAAPDPIGADRIEILGLVDGGNQVAAELKFDWYAPGSEKAIHTGALELWRFSDDGSVLEIRAYYWDTAACKAAMFAGRQQ</sequence>
<gene>
    <name evidence="2" type="ORF">GPX89_26525</name>
</gene>
<evidence type="ECO:0000313" key="2">
    <source>
        <dbReference type="EMBL" id="MVU80796.1"/>
    </source>
</evidence>
<organism evidence="2 3">
    <name type="scientific">Nocardia terrae</name>
    <dbReference type="NCBI Taxonomy" id="2675851"/>
    <lineage>
        <taxon>Bacteria</taxon>
        <taxon>Bacillati</taxon>
        <taxon>Actinomycetota</taxon>
        <taxon>Actinomycetes</taxon>
        <taxon>Mycobacteriales</taxon>
        <taxon>Nocardiaceae</taxon>
        <taxon>Nocardia</taxon>
    </lineage>
</organism>
<accession>A0A7K1V2D4</accession>
<comment type="caution">
    <text evidence="2">The sequence shown here is derived from an EMBL/GenBank/DDBJ whole genome shotgun (WGS) entry which is preliminary data.</text>
</comment>
<proteinExistence type="predicted"/>
<dbReference type="PANTHER" id="PTHR41252:SF1">
    <property type="entry name" value="BLR2505 PROTEIN"/>
    <property type="match status" value="1"/>
</dbReference>
<dbReference type="EMBL" id="WRPP01000005">
    <property type="protein sequence ID" value="MVU80796.1"/>
    <property type="molecule type" value="Genomic_DNA"/>
</dbReference>
<dbReference type="InterPro" id="IPR037401">
    <property type="entry name" value="SnoaL-like"/>
</dbReference>
<dbReference type="AlphaFoldDB" id="A0A7K1V2D4"/>
<evidence type="ECO:0000313" key="3">
    <source>
        <dbReference type="Proteomes" id="UP000466794"/>
    </source>
</evidence>
<protein>
    <recommendedName>
        <fullName evidence="1">SnoaL-like domain-containing protein</fullName>
    </recommendedName>
</protein>
<evidence type="ECO:0000259" key="1">
    <source>
        <dbReference type="Pfam" id="PF12680"/>
    </source>
</evidence>
<dbReference type="SUPFAM" id="SSF54427">
    <property type="entry name" value="NTF2-like"/>
    <property type="match status" value="1"/>
</dbReference>
<dbReference type="Gene3D" id="3.10.450.50">
    <property type="match status" value="1"/>
</dbReference>
<dbReference type="InterPro" id="IPR032710">
    <property type="entry name" value="NTF2-like_dom_sf"/>
</dbReference>
<feature type="domain" description="SnoaL-like" evidence="1">
    <location>
        <begin position="9"/>
        <end position="122"/>
    </location>
</feature>
<dbReference type="RefSeq" id="WP_157390361.1">
    <property type="nucleotide sequence ID" value="NZ_WRPP01000005.1"/>
</dbReference>